<evidence type="ECO:0008006" key="3">
    <source>
        <dbReference type="Google" id="ProtNLM"/>
    </source>
</evidence>
<gene>
    <name evidence="1" type="ORF">EHS11_02375</name>
</gene>
<evidence type="ECO:0000313" key="2">
    <source>
        <dbReference type="Proteomes" id="UP000298264"/>
    </source>
</evidence>
<comment type="caution">
    <text evidence="1">The sequence shown here is derived from an EMBL/GenBank/DDBJ whole genome shotgun (WGS) entry which is preliminary data.</text>
</comment>
<dbReference type="EMBL" id="RQHV01000007">
    <property type="protein sequence ID" value="TGN14339.1"/>
    <property type="molecule type" value="Genomic_DNA"/>
</dbReference>
<organism evidence="1 2">
    <name type="scientific">Leptospira ilyithenensis</name>
    <dbReference type="NCBI Taxonomy" id="2484901"/>
    <lineage>
        <taxon>Bacteria</taxon>
        <taxon>Pseudomonadati</taxon>
        <taxon>Spirochaetota</taxon>
        <taxon>Spirochaetia</taxon>
        <taxon>Leptospirales</taxon>
        <taxon>Leptospiraceae</taxon>
        <taxon>Leptospira</taxon>
    </lineage>
</organism>
<accession>A0A4R9LXA2</accession>
<name>A0A4R9LXA2_9LEPT</name>
<keyword evidence="2" id="KW-1185">Reference proteome</keyword>
<reference evidence="1" key="1">
    <citation type="journal article" date="2019" name="PLoS Negl. Trop. Dis.">
        <title>Revisiting the worldwide diversity of Leptospira species in the environment.</title>
        <authorList>
            <person name="Vincent A.T."/>
            <person name="Schiettekatte O."/>
            <person name="Bourhy P."/>
            <person name="Veyrier F.J."/>
            <person name="Picardeau M."/>
        </authorList>
    </citation>
    <scope>NUCLEOTIDE SEQUENCE [LARGE SCALE GENOMIC DNA]</scope>
    <source>
        <strain evidence="1">201400974</strain>
    </source>
</reference>
<dbReference type="InterPro" id="IPR036249">
    <property type="entry name" value="Thioredoxin-like_sf"/>
</dbReference>
<dbReference type="OrthoDB" id="337273at2"/>
<dbReference type="RefSeq" id="WP_135762819.1">
    <property type="nucleotide sequence ID" value="NZ_RQHV01000007.1"/>
</dbReference>
<protein>
    <recommendedName>
        <fullName evidence="3">TlpA family protein disulfide reductase</fullName>
    </recommendedName>
</protein>
<evidence type="ECO:0000313" key="1">
    <source>
        <dbReference type="EMBL" id="TGN14339.1"/>
    </source>
</evidence>
<dbReference type="Proteomes" id="UP000298264">
    <property type="component" value="Unassembled WGS sequence"/>
</dbReference>
<proteinExistence type="predicted"/>
<sequence>MGQISFPAFLITFLFLGFCAPTKSSYFGEENWVATTSDGTEIKFSQLEKEQLALNVYAPNCAPCQREVPTLNYLSQEIETKFPTKAIYMVVDPYQIVPDLPADASWGEAFSKAKKVMEKEKSDYKIQIPILFMKHPFTIIPNSLVSGTPETLLFETRPLRLYYNFIGSISEESKQEEIEKDLKVAFFRHQFGMGL</sequence>
<dbReference type="AlphaFoldDB" id="A0A4R9LXA2"/>
<dbReference type="SUPFAM" id="SSF52833">
    <property type="entry name" value="Thioredoxin-like"/>
    <property type="match status" value="1"/>
</dbReference>
<dbReference type="Gene3D" id="3.40.30.10">
    <property type="entry name" value="Glutaredoxin"/>
    <property type="match status" value="1"/>
</dbReference>